<dbReference type="SMART" id="SM00220">
    <property type="entry name" value="S_TKc"/>
    <property type="match status" value="1"/>
</dbReference>
<dbReference type="PROSITE" id="PS00107">
    <property type="entry name" value="PROTEIN_KINASE_ATP"/>
    <property type="match status" value="1"/>
</dbReference>
<feature type="domain" description="Protein kinase" evidence="7">
    <location>
        <begin position="16"/>
        <end position="274"/>
    </location>
</feature>
<dbReference type="GO" id="GO:0005524">
    <property type="term" value="F:ATP binding"/>
    <property type="evidence" value="ECO:0007669"/>
    <property type="project" value="UniProtKB-UniRule"/>
</dbReference>
<feature type="region of interest" description="Disordered" evidence="6">
    <location>
        <begin position="354"/>
        <end position="375"/>
    </location>
</feature>
<dbReference type="RefSeq" id="WP_176160001.1">
    <property type="nucleotide sequence ID" value="NZ_CP054929.1"/>
</dbReference>
<dbReference type="PANTHER" id="PTHR43289">
    <property type="entry name" value="MITOGEN-ACTIVATED PROTEIN KINASE KINASE KINASE 20-RELATED"/>
    <property type="match status" value="1"/>
</dbReference>
<dbReference type="EMBL" id="CP054929">
    <property type="protein sequence ID" value="QKW48304.1"/>
    <property type="molecule type" value="Genomic_DNA"/>
</dbReference>
<keyword evidence="9" id="KW-1185">Reference proteome</keyword>
<feature type="binding site" evidence="5">
    <location>
        <position position="44"/>
    </location>
    <ligand>
        <name>ATP</name>
        <dbReference type="ChEBI" id="CHEBI:30616"/>
    </ligand>
</feature>
<accession>A0A7H8N1D1</accession>
<protein>
    <submittedName>
        <fullName evidence="8">Protein kinase</fullName>
    </submittedName>
</protein>
<evidence type="ECO:0000256" key="1">
    <source>
        <dbReference type="ARBA" id="ARBA00022679"/>
    </source>
</evidence>
<keyword evidence="4 5" id="KW-0067">ATP-binding</keyword>
<evidence type="ECO:0000313" key="8">
    <source>
        <dbReference type="EMBL" id="QKW48304.1"/>
    </source>
</evidence>
<dbReference type="GO" id="GO:0004674">
    <property type="term" value="F:protein serine/threonine kinase activity"/>
    <property type="evidence" value="ECO:0007669"/>
    <property type="project" value="TreeGrafter"/>
</dbReference>
<feature type="region of interest" description="Disordered" evidence="6">
    <location>
        <begin position="291"/>
        <end position="318"/>
    </location>
</feature>
<keyword evidence="1" id="KW-0808">Transferase</keyword>
<dbReference type="SUPFAM" id="SSF56112">
    <property type="entry name" value="Protein kinase-like (PK-like)"/>
    <property type="match status" value="1"/>
</dbReference>
<evidence type="ECO:0000256" key="4">
    <source>
        <dbReference type="ARBA" id="ARBA00022840"/>
    </source>
</evidence>
<dbReference type="Pfam" id="PF13360">
    <property type="entry name" value="PQQ_2"/>
    <property type="match status" value="1"/>
</dbReference>
<name>A0A7H8N1D1_9ACTN</name>
<dbReference type="CDD" id="cd14014">
    <property type="entry name" value="STKc_PknB_like"/>
    <property type="match status" value="1"/>
</dbReference>
<dbReference type="PROSITE" id="PS50011">
    <property type="entry name" value="PROTEIN_KINASE_DOM"/>
    <property type="match status" value="1"/>
</dbReference>
<proteinExistence type="predicted"/>
<dbReference type="Gene3D" id="3.30.200.20">
    <property type="entry name" value="Phosphorylase Kinase, domain 1"/>
    <property type="match status" value="1"/>
</dbReference>
<evidence type="ECO:0000256" key="3">
    <source>
        <dbReference type="ARBA" id="ARBA00022777"/>
    </source>
</evidence>
<dbReference type="InterPro" id="IPR017441">
    <property type="entry name" value="Protein_kinase_ATP_BS"/>
</dbReference>
<dbReference type="AlphaFoldDB" id="A0A7H8N1D1"/>
<dbReference type="Proteomes" id="UP000509303">
    <property type="component" value="Chromosome"/>
</dbReference>
<sequence length="728" mass="77614">MLSALLHDDPHTMGPYRLLARLGGGGMGTVYLARTAGGRTVAVKTLHDHLAAQPALRARFRLETDVARVIGGRYGAAVHDADPSAPRPWLATEYVIGPPLDVAVQAGGALPVPAVRVVGAALAEGLARLHRSEAVHRDLKPSNILLTATGPRIIDFGIAQAIGAEQGTQSGDATGTPAFMSPEQAAGLVHEAAGDVFALAGVLVFAASGHGPFGAGGPAELLFRVRYAEPDLGGVDPDLAPVLARGLAKDPANRPTLDELATELGAGEAAPSWVDALPDAVLREIARRGAEVWRTPPDRQPPPPPDVPVPAAAPAAPGPSRRRLLALTGGAALAGAGLAGGGVWAWLANRDATKDDARKPAEPEPTAAPPKPPARLWTFPIRCPEAYGDVLPTKQGLAVPAGIVLTGVNAESGEGTWQANMGDGWRWASDGTRVYALREHDEGHSLVLGEIVPTSGRLAKPRVDTRDFAGDEARNQLLCVAGGRAYLTARTTSGNRWYLLAVELRTGREHWRRPVDEPGDQYGPPFLGGSVTGENLFLWRKDPYTESVEVAVHATRDGRQRWSETEGYSSVPPSHIVRDERHVYLCDEAVTARDLSDGALGWLFGENGSRDVGDSAGEERVYGAPALRDGVLYCTEGDRGVVAVDALTGSLNWLEKDLKGRRLNRDVPPVIGRKYLYSLDDQGLRAVDLTTRRAVWTYETDATVLTPDYARERLYVRELRETFALPLA</sequence>
<dbReference type="InterPro" id="IPR015943">
    <property type="entry name" value="WD40/YVTN_repeat-like_dom_sf"/>
</dbReference>
<organism evidence="8 9">
    <name type="scientific">Streptomyces buecherae</name>
    <dbReference type="NCBI Taxonomy" id="2763006"/>
    <lineage>
        <taxon>Bacteria</taxon>
        <taxon>Bacillati</taxon>
        <taxon>Actinomycetota</taxon>
        <taxon>Actinomycetes</taxon>
        <taxon>Kitasatosporales</taxon>
        <taxon>Streptomycetaceae</taxon>
        <taxon>Streptomyces</taxon>
    </lineage>
</organism>
<keyword evidence="3 8" id="KW-0418">Kinase</keyword>
<evidence type="ECO:0000313" key="9">
    <source>
        <dbReference type="Proteomes" id="UP000509303"/>
    </source>
</evidence>
<keyword evidence="2 5" id="KW-0547">Nucleotide-binding</keyword>
<dbReference type="InterPro" id="IPR011047">
    <property type="entry name" value="Quinoprotein_ADH-like_sf"/>
</dbReference>
<dbReference type="InterPro" id="IPR000719">
    <property type="entry name" value="Prot_kinase_dom"/>
</dbReference>
<gene>
    <name evidence="8" type="ORF">HUT08_00725</name>
</gene>
<dbReference type="InterPro" id="IPR011009">
    <property type="entry name" value="Kinase-like_dom_sf"/>
</dbReference>
<evidence type="ECO:0000256" key="5">
    <source>
        <dbReference type="PROSITE-ProRule" id="PRU10141"/>
    </source>
</evidence>
<feature type="compositionally biased region" description="Low complexity" evidence="6">
    <location>
        <begin position="309"/>
        <end position="318"/>
    </location>
</feature>
<dbReference type="Gene3D" id="2.130.10.10">
    <property type="entry name" value="YVTN repeat-like/Quinoprotein amine dehydrogenase"/>
    <property type="match status" value="1"/>
</dbReference>
<reference evidence="8 9" key="1">
    <citation type="submission" date="2020-06" db="EMBL/GenBank/DDBJ databases">
        <title>Genome mining for natural products.</title>
        <authorList>
            <person name="Zhang B."/>
            <person name="Shi J."/>
            <person name="Ge H."/>
        </authorList>
    </citation>
    <scope>NUCLEOTIDE SEQUENCE [LARGE SCALE GENOMIC DNA]</scope>
    <source>
        <strain evidence="8 9">NA00687</strain>
    </source>
</reference>
<evidence type="ECO:0000259" key="7">
    <source>
        <dbReference type="PROSITE" id="PS50011"/>
    </source>
</evidence>
<evidence type="ECO:0000256" key="2">
    <source>
        <dbReference type="ARBA" id="ARBA00022741"/>
    </source>
</evidence>
<dbReference type="PANTHER" id="PTHR43289:SF34">
    <property type="entry name" value="SERINE_THREONINE-PROTEIN KINASE YBDM-RELATED"/>
    <property type="match status" value="1"/>
</dbReference>
<feature type="compositionally biased region" description="Pro residues" evidence="6">
    <location>
        <begin position="298"/>
        <end position="308"/>
    </location>
</feature>
<dbReference type="InterPro" id="IPR002372">
    <property type="entry name" value="PQQ_rpt_dom"/>
</dbReference>
<dbReference type="Gene3D" id="1.10.510.10">
    <property type="entry name" value="Transferase(Phosphotransferase) domain 1"/>
    <property type="match status" value="1"/>
</dbReference>
<dbReference type="SUPFAM" id="SSF50998">
    <property type="entry name" value="Quinoprotein alcohol dehydrogenase-like"/>
    <property type="match status" value="1"/>
</dbReference>
<dbReference type="Pfam" id="PF00069">
    <property type="entry name" value="Pkinase"/>
    <property type="match status" value="1"/>
</dbReference>
<evidence type="ECO:0000256" key="6">
    <source>
        <dbReference type="SAM" id="MobiDB-lite"/>
    </source>
</evidence>